<dbReference type="AlphaFoldDB" id="A0A3B0YK86"/>
<dbReference type="EMBL" id="UOFL01000216">
    <property type="protein sequence ID" value="VAW81315.1"/>
    <property type="molecule type" value="Genomic_DNA"/>
</dbReference>
<sequence>MALFNSPSQVFYWGYLLATLLIAMLVFYVRDREEHQSYLKVFSYCFPSKTYLTRSFIHDIGLFIINIILFTLILTSIILVAENIMPDVSAGLQQQFGLLSNPWSGDIASVVYMLAVMLAVDLGFFISHYLHHKIPVLWEFHKVHHTAEVLNPMTAFRRHPLDYFIELNIIALLLGGVYGVFAWLSDNTLDMVSILGVNAGIFLFLMIGSHLQHSHIWISYGFMNKVLVSPAMHHIHHSSAEQHIDKNMGSMFSFWDWMMGTRYIPQQRESLSLGLAGVQGGSLTSLWAMVFDPFKKLFKK</sequence>
<organism evidence="9">
    <name type="scientific">hydrothermal vent metagenome</name>
    <dbReference type="NCBI Taxonomy" id="652676"/>
    <lineage>
        <taxon>unclassified sequences</taxon>
        <taxon>metagenomes</taxon>
        <taxon>ecological metagenomes</taxon>
    </lineage>
</organism>
<comment type="subcellular location">
    <subcellularLocation>
        <location evidence="1">Endomembrane system</location>
        <topology evidence="1">Multi-pass membrane protein</topology>
    </subcellularLocation>
</comment>
<evidence type="ECO:0000259" key="8">
    <source>
        <dbReference type="Pfam" id="PF04116"/>
    </source>
</evidence>
<dbReference type="GO" id="GO:0005506">
    <property type="term" value="F:iron ion binding"/>
    <property type="evidence" value="ECO:0007669"/>
    <property type="project" value="InterPro"/>
</dbReference>
<feature type="domain" description="Fatty acid hydroxylase" evidence="8">
    <location>
        <begin position="114"/>
        <end position="261"/>
    </location>
</feature>
<gene>
    <name evidence="9" type="ORF">MNBD_GAMMA12-1515</name>
</gene>
<proteinExistence type="predicted"/>
<dbReference type="InterPro" id="IPR006694">
    <property type="entry name" value="Fatty_acid_hydroxylase"/>
</dbReference>
<evidence type="ECO:0000256" key="6">
    <source>
        <dbReference type="ARBA" id="ARBA00023136"/>
    </source>
</evidence>
<dbReference type="GO" id="GO:0050479">
    <property type="term" value="F:glyceryl-ether monooxygenase activity"/>
    <property type="evidence" value="ECO:0007669"/>
    <property type="project" value="TreeGrafter"/>
</dbReference>
<dbReference type="GO" id="GO:0016020">
    <property type="term" value="C:membrane"/>
    <property type="evidence" value="ECO:0007669"/>
    <property type="project" value="GOC"/>
</dbReference>
<dbReference type="GO" id="GO:0006643">
    <property type="term" value="P:membrane lipid metabolic process"/>
    <property type="evidence" value="ECO:0007669"/>
    <property type="project" value="TreeGrafter"/>
</dbReference>
<evidence type="ECO:0000256" key="5">
    <source>
        <dbReference type="ARBA" id="ARBA00023098"/>
    </source>
</evidence>
<dbReference type="PANTHER" id="PTHR21624">
    <property type="entry name" value="STEROL DESATURASE-RELATED PROTEIN"/>
    <property type="match status" value="1"/>
</dbReference>
<feature type="transmembrane region" description="Helical" evidence="7">
    <location>
        <begin position="191"/>
        <end position="211"/>
    </location>
</feature>
<keyword evidence="6 7" id="KW-0472">Membrane</keyword>
<keyword evidence="2 7" id="KW-0812">Transmembrane</keyword>
<dbReference type="PANTHER" id="PTHR21624:SF1">
    <property type="entry name" value="ALKYLGLYCEROL MONOOXYGENASE"/>
    <property type="match status" value="1"/>
</dbReference>
<protein>
    <submittedName>
        <fullName evidence="9">Fatty acid hydroxylase family (Carotene hydroxylase/sterol desaturase)</fullName>
    </submittedName>
</protein>
<feature type="transmembrane region" description="Helical" evidence="7">
    <location>
        <begin position="107"/>
        <end position="130"/>
    </location>
</feature>
<feature type="transmembrane region" description="Helical" evidence="7">
    <location>
        <begin position="271"/>
        <end position="290"/>
    </location>
</feature>
<dbReference type="Pfam" id="PF04116">
    <property type="entry name" value="FA_hydroxylase"/>
    <property type="match status" value="1"/>
</dbReference>
<keyword evidence="4" id="KW-0560">Oxidoreductase</keyword>
<name>A0A3B0YK86_9ZZZZ</name>
<keyword evidence="5" id="KW-0443">Lipid metabolism</keyword>
<keyword evidence="3 7" id="KW-1133">Transmembrane helix</keyword>
<evidence type="ECO:0000313" key="9">
    <source>
        <dbReference type="EMBL" id="VAW81315.1"/>
    </source>
</evidence>
<reference evidence="9" key="1">
    <citation type="submission" date="2018-06" db="EMBL/GenBank/DDBJ databases">
        <authorList>
            <person name="Zhirakovskaya E."/>
        </authorList>
    </citation>
    <scope>NUCLEOTIDE SEQUENCE</scope>
</reference>
<feature type="transmembrane region" description="Helical" evidence="7">
    <location>
        <begin position="60"/>
        <end position="81"/>
    </location>
</feature>
<feature type="transmembrane region" description="Helical" evidence="7">
    <location>
        <begin position="12"/>
        <end position="29"/>
    </location>
</feature>
<evidence type="ECO:0000256" key="7">
    <source>
        <dbReference type="SAM" id="Phobius"/>
    </source>
</evidence>
<accession>A0A3B0YK86</accession>
<dbReference type="GO" id="GO:0012505">
    <property type="term" value="C:endomembrane system"/>
    <property type="evidence" value="ECO:0007669"/>
    <property type="project" value="UniProtKB-SubCell"/>
</dbReference>
<dbReference type="GO" id="GO:0008610">
    <property type="term" value="P:lipid biosynthetic process"/>
    <property type="evidence" value="ECO:0007669"/>
    <property type="project" value="InterPro"/>
</dbReference>
<evidence type="ECO:0000256" key="1">
    <source>
        <dbReference type="ARBA" id="ARBA00004127"/>
    </source>
</evidence>
<evidence type="ECO:0000256" key="4">
    <source>
        <dbReference type="ARBA" id="ARBA00023002"/>
    </source>
</evidence>
<evidence type="ECO:0000256" key="2">
    <source>
        <dbReference type="ARBA" id="ARBA00022692"/>
    </source>
</evidence>
<dbReference type="InterPro" id="IPR051689">
    <property type="entry name" value="Sterol_desaturase/TMEM195"/>
</dbReference>
<evidence type="ECO:0000256" key="3">
    <source>
        <dbReference type="ARBA" id="ARBA00022989"/>
    </source>
</evidence>
<feature type="transmembrane region" description="Helical" evidence="7">
    <location>
        <begin position="163"/>
        <end position="185"/>
    </location>
</feature>